<organism evidence="2 3">
    <name type="scientific">Saccharomyces cerevisiae (strain AWRI1631)</name>
    <name type="common">Baker's yeast</name>
    <dbReference type="NCBI Taxonomy" id="545124"/>
    <lineage>
        <taxon>Eukaryota</taxon>
        <taxon>Fungi</taxon>
        <taxon>Dikarya</taxon>
        <taxon>Ascomycota</taxon>
        <taxon>Saccharomycotina</taxon>
        <taxon>Saccharomycetes</taxon>
        <taxon>Saccharomycetales</taxon>
        <taxon>Saccharomycetaceae</taxon>
        <taxon>Saccharomyces</taxon>
    </lineage>
</organism>
<keyword evidence="1" id="KW-1133">Transmembrane helix</keyword>
<gene>
    <name evidence="2" type="ORF">AWRI1631_47360</name>
</gene>
<feature type="transmembrane region" description="Helical" evidence="1">
    <location>
        <begin position="20"/>
        <end position="42"/>
    </location>
</feature>
<accession>B5VH44</accession>
<keyword evidence="1" id="KW-0472">Membrane</keyword>
<evidence type="ECO:0000313" key="2">
    <source>
        <dbReference type="EMBL" id="EDZ72752.1"/>
    </source>
</evidence>
<keyword evidence="1" id="KW-0812">Transmembrane</keyword>
<dbReference type="EMBL" id="ABSV01000607">
    <property type="protein sequence ID" value="EDZ72752.1"/>
    <property type="molecule type" value="Genomic_DNA"/>
</dbReference>
<evidence type="ECO:0000256" key="1">
    <source>
        <dbReference type="SAM" id="Phobius"/>
    </source>
</evidence>
<reference evidence="2 3" key="1">
    <citation type="journal article" date="2008" name="FEMS Yeast Res.">
        <title>Comparative genome analysis of a Saccharomyces cerevisiae wine strain.</title>
        <authorList>
            <person name="Borneman A.R."/>
            <person name="Forgan A.H."/>
            <person name="Pretorius I.S."/>
            <person name="Chambers P.J."/>
        </authorList>
    </citation>
    <scope>NUCLEOTIDE SEQUENCE [LARGE SCALE GENOMIC DNA]</scope>
    <source>
        <strain evidence="2 3">AWRI1631</strain>
    </source>
</reference>
<name>B5VH44_YEAS6</name>
<sequence>MVPTVPTVPTPPAPRSPLVLLLPTLWVLVSSVLPSLPVSLSYSKFFNFEFRDIILL</sequence>
<comment type="caution">
    <text evidence="2">The sequence shown here is derived from an EMBL/GenBank/DDBJ whole genome shotgun (WGS) entry which is preliminary data.</text>
</comment>
<dbReference type="AlphaFoldDB" id="B5VH44"/>
<dbReference type="Proteomes" id="UP000008988">
    <property type="component" value="Unassembled WGS sequence"/>
</dbReference>
<proteinExistence type="predicted"/>
<evidence type="ECO:0000313" key="3">
    <source>
        <dbReference type="Proteomes" id="UP000008988"/>
    </source>
</evidence>
<protein>
    <submittedName>
        <fullName evidence="2">Uncharacterized protein</fullName>
    </submittedName>
</protein>